<dbReference type="RefSeq" id="WP_006092080.1">
    <property type="nucleotide sequence ID" value="NZ_AOHW01000045.1"/>
</dbReference>
<keyword evidence="2" id="KW-1185">Reference proteome</keyword>
<dbReference type="Proteomes" id="UP000011599">
    <property type="component" value="Unassembled WGS sequence"/>
</dbReference>
<comment type="caution">
    <text evidence="1">The sequence shown here is derived from an EMBL/GenBank/DDBJ whole genome shotgun (WGS) entry which is preliminary data.</text>
</comment>
<dbReference type="SUPFAM" id="SSF56801">
    <property type="entry name" value="Acetyl-CoA synthetase-like"/>
    <property type="match status" value="1"/>
</dbReference>
<dbReference type="PATRIC" id="fig|1114856.3.peg.4081"/>
<sequence length="49" mass="5265">MLEPRPGLYATISASWLGGSQFVLLSPLFDPDATNYRIADSDAKAIVVP</sequence>
<dbReference type="EMBL" id="AOHW01000045">
    <property type="protein sequence ID" value="ELY37775.1"/>
    <property type="molecule type" value="Genomic_DNA"/>
</dbReference>
<name>L9VKN8_9EURY</name>
<protein>
    <submittedName>
        <fullName evidence="1">Uncharacterized protein</fullName>
    </submittedName>
</protein>
<evidence type="ECO:0000313" key="2">
    <source>
        <dbReference type="Proteomes" id="UP000011599"/>
    </source>
</evidence>
<organism evidence="1 2">
    <name type="scientific">Natronorubrum tibetense GA33</name>
    <dbReference type="NCBI Taxonomy" id="1114856"/>
    <lineage>
        <taxon>Archaea</taxon>
        <taxon>Methanobacteriati</taxon>
        <taxon>Methanobacteriota</taxon>
        <taxon>Stenosarchaea group</taxon>
        <taxon>Halobacteria</taxon>
        <taxon>Halobacteriales</taxon>
        <taxon>Natrialbaceae</taxon>
        <taxon>Natronorubrum</taxon>
    </lineage>
</organism>
<evidence type="ECO:0000313" key="1">
    <source>
        <dbReference type="EMBL" id="ELY37775.1"/>
    </source>
</evidence>
<accession>L9VKN8</accession>
<gene>
    <name evidence="1" type="ORF">C496_19745</name>
</gene>
<dbReference type="AlphaFoldDB" id="L9VKN8"/>
<reference evidence="1 2" key="1">
    <citation type="journal article" date="2014" name="PLoS Genet.">
        <title>Phylogenetically driven sequencing of extremely halophilic archaea reveals strategies for static and dynamic osmo-response.</title>
        <authorList>
            <person name="Becker E.A."/>
            <person name="Seitzer P.M."/>
            <person name="Tritt A."/>
            <person name="Larsen D."/>
            <person name="Krusor M."/>
            <person name="Yao A.I."/>
            <person name="Wu D."/>
            <person name="Madern D."/>
            <person name="Eisen J.A."/>
            <person name="Darling A.E."/>
            <person name="Facciotti M.T."/>
        </authorList>
    </citation>
    <scope>NUCLEOTIDE SEQUENCE [LARGE SCALE GENOMIC DNA]</scope>
    <source>
        <strain evidence="1 2">GA33</strain>
    </source>
</reference>
<proteinExistence type="predicted"/>